<protein>
    <submittedName>
        <fullName evidence="1">Uncharacterized protein</fullName>
    </submittedName>
</protein>
<dbReference type="Proteomes" id="UP000824123">
    <property type="component" value="Unassembled WGS sequence"/>
</dbReference>
<organism evidence="1 2">
    <name type="scientific">Candidatus Fimadaptatus faecigallinarum</name>
    <dbReference type="NCBI Taxonomy" id="2840814"/>
    <lineage>
        <taxon>Bacteria</taxon>
        <taxon>Bacillati</taxon>
        <taxon>Bacillota</taxon>
        <taxon>Clostridia</taxon>
        <taxon>Eubacteriales</taxon>
        <taxon>Candidatus Fimadaptatus</taxon>
    </lineage>
</organism>
<gene>
    <name evidence="1" type="ORF">IAC59_06085</name>
</gene>
<proteinExistence type="predicted"/>
<accession>A0A9D1LRQ6</accession>
<comment type="caution">
    <text evidence="1">The sequence shown here is derived from an EMBL/GenBank/DDBJ whole genome shotgun (WGS) entry which is preliminary data.</text>
</comment>
<evidence type="ECO:0000313" key="1">
    <source>
        <dbReference type="EMBL" id="HIU46809.1"/>
    </source>
</evidence>
<reference evidence="1" key="1">
    <citation type="submission" date="2020-10" db="EMBL/GenBank/DDBJ databases">
        <authorList>
            <person name="Gilroy R."/>
        </authorList>
    </citation>
    <scope>NUCLEOTIDE SEQUENCE</scope>
    <source>
        <strain evidence="1">ChiSxjej2B14-8506</strain>
    </source>
</reference>
<reference evidence="1" key="2">
    <citation type="journal article" date="2021" name="PeerJ">
        <title>Extensive microbial diversity within the chicken gut microbiome revealed by metagenomics and culture.</title>
        <authorList>
            <person name="Gilroy R."/>
            <person name="Ravi A."/>
            <person name="Getino M."/>
            <person name="Pursley I."/>
            <person name="Horton D.L."/>
            <person name="Alikhan N.F."/>
            <person name="Baker D."/>
            <person name="Gharbi K."/>
            <person name="Hall N."/>
            <person name="Watson M."/>
            <person name="Adriaenssens E.M."/>
            <person name="Foster-Nyarko E."/>
            <person name="Jarju S."/>
            <person name="Secka A."/>
            <person name="Antonio M."/>
            <person name="Oren A."/>
            <person name="Chaudhuri R.R."/>
            <person name="La Ragione R."/>
            <person name="Hildebrand F."/>
            <person name="Pallen M.J."/>
        </authorList>
    </citation>
    <scope>NUCLEOTIDE SEQUENCE</scope>
    <source>
        <strain evidence="1">ChiSxjej2B14-8506</strain>
    </source>
</reference>
<dbReference type="AlphaFoldDB" id="A0A9D1LRQ6"/>
<evidence type="ECO:0000313" key="2">
    <source>
        <dbReference type="Proteomes" id="UP000824123"/>
    </source>
</evidence>
<sequence>MAEYGRDILVGAACVRMATVLVDICGFSADKAVYGIAMPISSAGAPR</sequence>
<dbReference type="EMBL" id="DVNK01000038">
    <property type="protein sequence ID" value="HIU46809.1"/>
    <property type="molecule type" value="Genomic_DNA"/>
</dbReference>
<name>A0A9D1LRQ6_9FIRM</name>